<dbReference type="EMBL" id="NMPZ01000019">
    <property type="protein sequence ID" value="OXL43357.1"/>
    <property type="molecule type" value="Genomic_DNA"/>
</dbReference>
<dbReference type="PANTHER" id="PTHR22916">
    <property type="entry name" value="GLYCOSYLTRANSFERASE"/>
    <property type="match status" value="1"/>
</dbReference>
<dbReference type="GO" id="GO:0016758">
    <property type="term" value="F:hexosyltransferase activity"/>
    <property type="evidence" value="ECO:0007669"/>
    <property type="project" value="UniProtKB-ARBA"/>
</dbReference>
<evidence type="ECO:0000313" key="5">
    <source>
        <dbReference type="Proteomes" id="UP000215155"/>
    </source>
</evidence>
<proteinExistence type="predicted"/>
<comment type="caution">
    <text evidence="4">The sequence shown here is derived from an EMBL/GenBank/DDBJ whole genome shotgun (WGS) entry which is preliminary data.</text>
</comment>
<evidence type="ECO:0000313" key="4">
    <source>
        <dbReference type="EMBL" id="OXL43357.1"/>
    </source>
</evidence>
<gene>
    <name evidence="4" type="ORF">CFT61_11720</name>
</gene>
<sequence length="329" mass="38500">MDKVSIIVPVYNAEKSLAKCLNSIKQQIWSNFECLLIVDGATDSSLSICNEFVASDPRFIVYTQSNMGVSAARNKGLDVSVGDWIIFVDSDDWISPQYISSYFDGELGDVNFQGICRCSNSSKQKLLLKNYNGKTLIDKVFSIEKEDLLGWTFNKMFKASIIRNNKIYFPVGISLREDMIFTLIFLNAANSLQYRNVAFYNYIESEGSLMTRLRSYKELKTANDAIFQLRKALEEKHPYNHYFEWFLSEFWKYKISIIRYAYYKKNRLARGLRYKILCDAKNVKLDRMDLGNTDKLIYRIVKSCMPLFIKDVFINIISQFHERKYYKTF</sequence>
<dbReference type="Gene3D" id="3.90.550.10">
    <property type="entry name" value="Spore Coat Polysaccharide Biosynthesis Protein SpsA, Chain A"/>
    <property type="match status" value="1"/>
</dbReference>
<dbReference type="RefSeq" id="WP_089544601.1">
    <property type="nucleotide sequence ID" value="NZ_NMPZ01000019.1"/>
</dbReference>
<dbReference type="AlphaFoldDB" id="A0AA91TI95"/>
<dbReference type="SUPFAM" id="SSF53448">
    <property type="entry name" value="Nucleotide-diphospho-sugar transferases"/>
    <property type="match status" value="1"/>
</dbReference>
<dbReference type="PANTHER" id="PTHR22916:SF51">
    <property type="entry name" value="GLYCOSYLTRANSFERASE EPSH-RELATED"/>
    <property type="match status" value="1"/>
</dbReference>
<keyword evidence="1" id="KW-0328">Glycosyltransferase</keyword>
<organism evidence="4 5">
    <name type="scientific">Segatella copri</name>
    <dbReference type="NCBI Taxonomy" id="165179"/>
    <lineage>
        <taxon>Bacteria</taxon>
        <taxon>Pseudomonadati</taxon>
        <taxon>Bacteroidota</taxon>
        <taxon>Bacteroidia</taxon>
        <taxon>Bacteroidales</taxon>
        <taxon>Prevotellaceae</taxon>
        <taxon>Segatella</taxon>
    </lineage>
</organism>
<reference evidence="4 5" key="1">
    <citation type="submission" date="2017-07" db="EMBL/GenBank/DDBJ databases">
        <title>Draft genome sequence of Prevotella copri isolated from the gut of healthy adult Indian.</title>
        <authorList>
            <person name="Das B."/>
            <person name="Bag S."/>
            <person name="Ghosh T.S."/>
        </authorList>
    </citation>
    <scope>NUCLEOTIDE SEQUENCE [LARGE SCALE GENOMIC DNA]</scope>
    <source>
        <strain evidence="4 5">Indica</strain>
    </source>
</reference>
<evidence type="ECO:0000256" key="1">
    <source>
        <dbReference type="ARBA" id="ARBA00022676"/>
    </source>
</evidence>
<dbReference type="InterPro" id="IPR029044">
    <property type="entry name" value="Nucleotide-diphossugar_trans"/>
</dbReference>
<feature type="domain" description="Glycosyltransferase 2-like" evidence="3">
    <location>
        <begin position="5"/>
        <end position="100"/>
    </location>
</feature>
<keyword evidence="2" id="KW-0808">Transferase</keyword>
<protein>
    <recommendedName>
        <fullName evidence="3">Glycosyltransferase 2-like domain-containing protein</fullName>
    </recommendedName>
</protein>
<dbReference type="Pfam" id="PF00535">
    <property type="entry name" value="Glycos_transf_2"/>
    <property type="match status" value="1"/>
</dbReference>
<evidence type="ECO:0000256" key="2">
    <source>
        <dbReference type="ARBA" id="ARBA00022679"/>
    </source>
</evidence>
<dbReference type="Proteomes" id="UP000215155">
    <property type="component" value="Unassembled WGS sequence"/>
</dbReference>
<accession>A0AA91TI95</accession>
<evidence type="ECO:0000259" key="3">
    <source>
        <dbReference type="Pfam" id="PF00535"/>
    </source>
</evidence>
<dbReference type="InterPro" id="IPR001173">
    <property type="entry name" value="Glyco_trans_2-like"/>
</dbReference>
<dbReference type="CDD" id="cd00761">
    <property type="entry name" value="Glyco_tranf_GTA_type"/>
    <property type="match status" value="1"/>
</dbReference>
<name>A0AA91TI95_9BACT</name>